<evidence type="ECO:0000313" key="1">
    <source>
        <dbReference type="EMBL" id="KAH7992994.1"/>
    </source>
</evidence>
<organism evidence="1 2">
    <name type="scientific">Sphaerodactylus townsendi</name>
    <dbReference type="NCBI Taxonomy" id="933632"/>
    <lineage>
        <taxon>Eukaryota</taxon>
        <taxon>Metazoa</taxon>
        <taxon>Chordata</taxon>
        <taxon>Craniata</taxon>
        <taxon>Vertebrata</taxon>
        <taxon>Euteleostomi</taxon>
        <taxon>Lepidosauria</taxon>
        <taxon>Squamata</taxon>
        <taxon>Bifurcata</taxon>
        <taxon>Gekkota</taxon>
        <taxon>Sphaerodactylidae</taxon>
        <taxon>Sphaerodactylus</taxon>
    </lineage>
</organism>
<name>A0ACB8EJY3_9SAUR</name>
<protein>
    <submittedName>
        <fullName evidence="1">Uncharacterized protein</fullName>
    </submittedName>
</protein>
<reference evidence="1" key="1">
    <citation type="submission" date="2021-08" db="EMBL/GenBank/DDBJ databases">
        <title>The first chromosome-level gecko genome reveals the dynamic sex chromosomes of Neotropical dwarf geckos (Sphaerodactylidae: Sphaerodactylus).</title>
        <authorList>
            <person name="Pinto B.J."/>
            <person name="Keating S.E."/>
            <person name="Gamble T."/>
        </authorList>
    </citation>
    <scope>NUCLEOTIDE SEQUENCE</scope>
    <source>
        <strain evidence="1">TG3544</strain>
    </source>
</reference>
<accession>A0ACB8EJY3</accession>
<proteinExistence type="predicted"/>
<gene>
    <name evidence="1" type="ORF">K3G42_028590</name>
</gene>
<sequence length="109" mass="12108">MEAIAKYDFKATADDELSFKRGDVLKPALKAIKYVFCPVFSERLFRNLGAVTDTALLMAKVMLTSTVRMQSKAPKALGDKYEDRKSLRDVDSSKGGSITLKGARKRICN</sequence>
<keyword evidence="2" id="KW-1185">Reference proteome</keyword>
<dbReference type="EMBL" id="CM037616">
    <property type="protein sequence ID" value="KAH7992994.1"/>
    <property type="molecule type" value="Genomic_DNA"/>
</dbReference>
<evidence type="ECO:0000313" key="2">
    <source>
        <dbReference type="Proteomes" id="UP000827872"/>
    </source>
</evidence>
<comment type="caution">
    <text evidence="1">The sequence shown here is derived from an EMBL/GenBank/DDBJ whole genome shotgun (WGS) entry which is preliminary data.</text>
</comment>
<dbReference type="Proteomes" id="UP000827872">
    <property type="component" value="Linkage Group LG03"/>
</dbReference>